<organism evidence="1 2">
    <name type="scientific">Gossypium arboreum</name>
    <name type="common">Tree cotton</name>
    <name type="synonym">Gossypium nanking</name>
    <dbReference type="NCBI Taxonomy" id="29729"/>
    <lineage>
        <taxon>Eukaryota</taxon>
        <taxon>Viridiplantae</taxon>
        <taxon>Streptophyta</taxon>
        <taxon>Embryophyta</taxon>
        <taxon>Tracheophyta</taxon>
        <taxon>Spermatophyta</taxon>
        <taxon>Magnoliopsida</taxon>
        <taxon>eudicotyledons</taxon>
        <taxon>Gunneridae</taxon>
        <taxon>Pentapetalae</taxon>
        <taxon>rosids</taxon>
        <taxon>malvids</taxon>
        <taxon>Malvales</taxon>
        <taxon>Malvaceae</taxon>
        <taxon>Malvoideae</taxon>
        <taxon>Gossypium</taxon>
    </lineage>
</organism>
<accession>A0ABR0QRU9</accession>
<dbReference type="Proteomes" id="UP001358586">
    <property type="component" value="Chromosome 2"/>
</dbReference>
<protein>
    <submittedName>
        <fullName evidence="1">Uncharacterized protein</fullName>
    </submittedName>
</protein>
<comment type="caution">
    <text evidence="1">The sequence shown here is derived from an EMBL/GenBank/DDBJ whole genome shotgun (WGS) entry which is preliminary data.</text>
</comment>
<dbReference type="EMBL" id="JARKNE010000002">
    <property type="protein sequence ID" value="KAK5842053.1"/>
    <property type="molecule type" value="Genomic_DNA"/>
</dbReference>
<gene>
    <name evidence="1" type="ORF">PVK06_004380</name>
</gene>
<name>A0ABR0QRU9_GOSAR</name>
<reference evidence="1 2" key="1">
    <citation type="submission" date="2023-03" db="EMBL/GenBank/DDBJ databases">
        <title>WGS of Gossypium arboreum.</title>
        <authorList>
            <person name="Yu D."/>
        </authorList>
    </citation>
    <scope>NUCLEOTIDE SEQUENCE [LARGE SCALE GENOMIC DNA]</scope>
    <source>
        <tissue evidence="1">Leaf</tissue>
    </source>
</reference>
<proteinExistence type="predicted"/>
<keyword evidence="2" id="KW-1185">Reference proteome</keyword>
<evidence type="ECO:0000313" key="2">
    <source>
        <dbReference type="Proteomes" id="UP001358586"/>
    </source>
</evidence>
<evidence type="ECO:0000313" key="1">
    <source>
        <dbReference type="EMBL" id="KAK5842053.1"/>
    </source>
</evidence>
<sequence>MSPEQGRCHGLALDGSVANILKVWNDCRRNITDALRCYKKLRKDKGLRDNLSNQHKMSPEQSRCRGLALDGRVANILSIRQMG</sequence>